<organism evidence="2 3">
    <name type="scientific">Halorubellus litoreus</name>
    <dbReference type="NCBI Taxonomy" id="755308"/>
    <lineage>
        <taxon>Archaea</taxon>
        <taxon>Methanobacteriati</taxon>
        <taxon>Methanobacteriota</taxon>
        <taxon>Stenosarchaea group</taxon>
        <taxon>Halobacteria</taxon>
        <taxon>Halobacteriales</taxon>
        <taxon>Halorubellaceae</taxon>
        <taxon>Halorubellus</taxon>
    </lineage>
</organism>
<gene>
    <name evidence="2" type="ORF">ACFQGB_02650</name>
</gene>
<feature type="transmembrane region" description="Helical" evidence="1">
    <location>
        <begin position="20"/>
        <end position="40"/>
    </location>
</feature>
<keyword evidence="3" id="KW-1185">Reference proteome</keyword>
<reference evidence="2 3" key="1">
    <citation type="journal article" date="2019" name="Int. J. Syst. Evol. Microbiol.">
        <title>The Global Catalogue of Microorganisms (GCM) 10K type strain sequencing project: providing services to taxonomists for standard genome sequencing and annotation.</title>
        <authorList>
            <consortium name="The Broad Institute Genomics Platform"/>
            <consortium name="The Broad Institute Genome Sequencing Center for Infectious Disease"/>
            <person name="Wu L."/>
            <person name="Ma J."/>
        </authorList>
    </citation>
    <scope>NUCLEOTIDE SEQUENCE [LARGE SCALE GENOMIC DNA]</scope>
    <source>
        <strain evidence="2 3">GX26</strain>
    </source>
</reference>
<evidence type="ECO:0000313" key="2">
    <source>
        <dbReference type="EMBL" id="MFC6951753.1"/>
    </source>
</evidence>
<dbReference type="Proteomes" id="UP001596395">
    <property type="component" value="Unassembled WGS sequence"/>
</dbReference>
<accession>A0ABD5VDI0</accession>
<dbReference type="EMBL" id="JBHSXN010000001">
    <property type="protein sequence ID" value="MFC6951753.1"/>
    <property type="molecule type" value="Genomic_DNA"/>
</dbReference>
<keyword evidence="1" id="KW-0472">Membrane</keyword>
<name>A0ABD5VDI0_9EURY</name>
<protein>
    <submittedName>
        <fullName evidence="2">Uncharacterized protein</fullName>
    </submittedName>
</protein>
<dbReference type="InterPro" id="IPR055685">
    <property type="entry name" value="DUF7261"/>
</dbReference>
<comment type="caution">
    <text evidence="2">The sequence shown here is derived from an EMBL/GenBank/DDBJ whole genome shotgun (WGS) entry which is preliminary data.</text>
</comment>
<keyword evidence="1" id="KW-0812">Transmembrane</keyword>
<proteinExistence type="predicted"/>
<dbReference type="Pfam" id="PF23922">
    <property type="entry name" value="DUF7261"/>
    <property type="match status" value="1"/>
</dbReference>
<evidence type="ECO:0000256" key="1">
    <source>
        <dbReference type="SAM" id="Phobius"/>
    </source>
</evidence>
<dbReference type="RefSeq" id="WP_336348768.1">
    <property type="nucleotide sequence ID" value="NZ_JAZAQL010000001.1"/>
</dbReference>
<dbReference type="AlphaFoldDB" id="A0ABD5VDI0"/>
<evidence type="ECO:0000313" key="3">
    <source>
        <dbReference type="Proteomes" id="UP001596395"/>
    </source>
</evidence>
<keyword evidence="1" id="KW-1133">Transmembrane helix</keyword>
<sequence length="182" mass="18817">MRGSSEPERLRLRGDDRGQLVLAAAGVVAVALLAMTAAYLQLGAHPDVAAERDVGPREAVDRAVGVLSRAVDDARVTHTGEAWGERDAVADAVRSDLATALDSLETARVARGVAYAVGYDQAAASAYASEHCPGGDGRAFGDCEAIRGVVVQERAGETTVLAVAFEVTVTTPDGETTVEVVV</sequence>